<evidence type="ECO:0000313" key="3">
    <source>
        <dbReference type="EMBL" id="KAJ5541440.1"/>
    </source>
</evidence>
<name>A0AAD6GGR7_9EURO</name>
<sequence>MAEEEAHTVSKLRIDANAEANAEAARRYGTVPFRDKLFPQESKHRTYFDSAEFALNSVHRPSEVCHNDIGTKHPEYAHISQPFCAVPGSSNVSQHANDGFHTAGHGYHRCDSHLHEDEADGYKSLVDLK</sequence>
<comment type="function">
    <text evidence="2">Plays an essential role in initiation of the G0 program by preventing the degradation of specific nutrient-regulated mRNAs via the 5'-3' mRNA decay pathway.</text>
</comment>
<evidence type="ECO:0000256" key="1">
    <source>
        <dbReference type="ARBA" id="ARBA00010520"/>
    </source>
</evidence>
<dbReference type="AlphaFoldDB" id="A0AAD6GGR7"/>
<dbReference type="EMBL" id="JAQIZZ010000005">
    <property type="protein sequence ID" value="KAJ5541440.1"/>
    <property type="molecule type" value="Genomic_DNA"/>
</dbReference>
<reference evidence="3 4" key="1">
    <citation type="journal article" date="2023" name="IMA Fungus">
        <title>Comparative genomic study of the Penicillium genus elucidates a diverse pangenome and 15 lateral gene transfer events.</title>
        <authorList>
            <person name="Petersen C."/>
            <person name="Sorensen T."/>
            <person name="Nielsen M.R."/>
            <person name="Sondergaard T.E."/>
            <person name="Sorensen J.L."/>
            <person name="Fitzpatrick D.A."/>
            <person name="Frisvad J.C."/>
            <person name="Nielsen K.L."/>
        </authorList>
    </citation>
    <scope>NUCLEOTIDE SEQUENCE [LARGE SCALE GENOMIC DNA]</scope>
    <source>
        <strain evidence="3 4">IBT 35679</strain>
    </source>
</reference>
<protein>
    <recommendedName>
        <fullName evidence="2">mRNA stability protein</fullName>
    </recommendedName>
</protein>
<comment type="similarity">
    <text evidence="1 2">Belongs to the endosulfine family.</text>
</comment>
<proteinExistence type="inferred from homology"/>
<keyword evidence="4" id="KW-1185">Reference proteome</keyword>
<organism evidence="3 4">
    <name type="scientific">Penicillium frequentans</name>
    <dbReference type="NCBI Taxonomy" id="3151616"/>
    <lineage>
        <taxon>Eukaryota</taxon>
        <taxon>Fungi</taxon>
        <taxon>Dikarya</taxon>
        <taxon>Ascomycota</taxon>
        <taxon>Pezizomycotina</taxon>
        <taxon>Eurotiomycetes</taxon>
        <taxon>Eurotiomycetidae</taxon>
        <taxon>Eurotiales</taxon>
        <taxon>Aspergillaceae</taxon>
        <taxon>Penicillium</taxon>
    </lineage>
</organism>
<evidence type="ECO:0000313" key="4">
    <source>
        <dbReference type="Proteomes" id="UP001220324"/>
    </source>
</evidence>
<dbReference type="Proteomes" id="UP001220324">
    <property type="component" value="Unassembled WGS sequence"/>
</dbReference>
<dbReference type="Pfam" id="PF04667">
    <property type="entry name" value="Endosulfine"/>
    <property type="match status" value="1"/>
</dbReference>
<comment type="caution">
    <text evidence="3">The sequence shown here is derived from an EMBL/GenBank/DDBJ whole genome shotgun (WGS) entry which is preliminary data.</text>
</comment>
<accession>A0AAD6GGR7</accession>
<dbReference type="InterPro" id="IPR006760">
    <property type="entry name" value="Endosulphine"/>
</dbReference>
<evidence type="ECO:0000256" key="2">
    <source>
        <dbReference type="RuleBase" id="RU363120"/>
    </source>
</evidence>
<gene>
    <name evidence="3" type="ORF">N7494_006516</name>
</gene>